<proteinExistence type="predicted"/>
<dbReference type="Proteomes" id="UP000326565">
    <property type="component" value="Unassembled WGS sequence"/>
</dbReference>
<evidence type="ECO:0000313" key="2">
    <source>
        <dbReference type="Proteomes" id="UP000326565"/>
    </source>
</evidence>
<dbReference type="AlphaFoldDB" id="A0A5N5WLQ2"/>
<reference evidence="1 2" key="1">
    <citation type="submission" date="2019-04" db="EMBL/GenBank/DDBJ databases">
        <title>Friends and foes A comparative genomics study of 23 Aspergillus species from section Flavi.</title>
        <authorList>
            <consortium name="DOE Joint Genome Institute"/>
            <person name="Kjaerbolling I."/>
            <person name="Vesth T."/>
            <person name="Frisvad J.C."/>
            <person name="Nybo J.L."/>
            <person name="Theobald S."/>
            <person name="Kildgaard S."/>
            <person name="Isbrandt T."/>
            <person name="Kuo A."/>
            <person name="Sato A."/>
            <person name="Lyhne E.K."/>
            <person name="Kogle M.E."/>
            <person name="Wiebenga A."/>
            <person name="Kun R.S."/>
            <person name="Lubbers R.J."/>
            <person name="Makela M.R."/>
            <person name="Barry K."/>
            <person name="Chovatia M."/>
            <person name="Clum A."/>
            <person name="Daum C."/>
            <person name="Haridas S."/>
            <person name="He G."/>
            <person name="LaButti K."/>
            <person name="Lipzen A."/>
            <person name="Mondo S."/>
            <person name="Riley R."/>
            <person name="Salamov A."/>
            <person name="Simmons B.A."/>
            <person name="Magnuson J.K."/>
            <person name="Henrissat B."/>
            <person name="Mortensen U.H."/>
            <person name="Larsen T.O."/>
            <person name="Devries R.P."/>
            <person name="Grigoriev I.V."/>
            <person name="Machida M."/>
            <person name="Baker S.E."/>
            <person name="Andersen M.R."/>
        </authorList>
    </citation>
    <scope>NUCLEOTIDE SEQUENCE [LARGE SCALE GENOMIC DNA]</scope>
    <source>
        <strain evidence="1 2">CBS 151.66</strain>
    </source>
</reference>
<sequence length="148" mass="16011">MMLLAPLHTEFGEFHLVFEETETANKYWIKTYEKFAGAYSCHLPGTRVVTFTSHDARYAVPNPHLLALHAAIGNILSASGRGERIKKLVRNPGSGGSGLASDDSTNTPICLLSASCHDLPGHYISRIGRASALQSASHLQPRKLSAGR</sequence>
<dbReference type="OrthoDB" id="2104739at2759"/>
<gene>
    <name evidence="1" type="ORF">BDV29DRAFT_182643</name>
</gene>
<keyword evidence="2" id="KW-1185">Reference proteome</keyword>
<organism evidence="1 2">
    <name type="scientific">Aspergillus leporis</name>
    <dbReference type="NCBI Taxonomy" id="41062"/>
    <lineage>
        <taxon>Eukaryota</taxon>
        <taxon>Fungi</taxon>
        <taxon>Dikarya</taxon>
        <taxon>Ascomycota</taxon>
        <taxon>Pezizomycotina</taxon>
        <taxon>Eurotiomycetes</taxon>
        <taxon>Eurotiomycetidae</taxon>
        <taxon>Eurotiales</taxon>
        <taxon>Aspergillaceae</taxon>
        <taxon>Aspergillus</taxon>
        <taxon>Aspergillus subgen. Circumdati</taxon>
    </lineage>
</organism>
<evidence type="ECO:0000313" key="1">
    <source>
        <dbReference type="EMBL" id="KAB8069476.1"/>
    </source>
</evidence>
<dbReference type="EMBL" id="ML732339">
    <property type="protein sequence ID" value="KAB8069476.1"/>
    <property type="molecule type" value="Genomic_DNA"/>
</dbReference>
<accession>A0A5N5WLQ2</accession>
<name>A0A5N5WLQ2_9EURO</name>
<evidence type="ECO:0008006" key="3">
    <source>
        <dbReference type="Google" id="ProtNLM"/>
    </source>
</evidence>
<protein>
    <recommendedName>
        <fullName evidence="3">HNH nuclease domain-containing protein</fullName>
    </recommendedName>
</protein>